<dbReference type="Proteomes" id="UP001415857">
    <property type="component" value="Unassembled WGS sequence"/>
</dbReference>
<reference evidence="1 2" key="1">
    <citation type="journal article" date="2024" name="Plant J.">
        <title>Genome sequences and population genomics reveal climatic adaptation and genomic divergence between two closely related sweetgum species.</title>
        <authorList>
            <person name="Xu W.Q."/>
            <person name="Ren C.Q."/>
            <person name="Zhang X.Y."/>
            <person name="Comes H.P."/>
            <person name="Liu X.H."/>
            <person name="Li Y.G."/>
            <person name="Kettle C.J."/>
            <person name="Jalonen R."/>
            <person name="Gaisberger H."/>
            <person name="Ma Y.Z."/>
            <person name="Qiu Y.X."/>
        </authorList>
    </citation>
    <scope>NUCLEOTIDE SEQUENCE [LARGE SCALE GENOMIC DNA]</scope>
    <source>
        <strain evidence="1">Hangzhou</strain>
    </source>
</reference>
<protein>
    <submittedName>
        <fullName evidence="1">Uncharacterized protein</fullName>
    </submittedName>
</protein>
<sequence>MVADLQLSQCKHMRRMETCAFFEMKREDSLEQGWRGLGLFNLKFEDALDILLMAILQFCSRKSFPPKVSQYFGFQFMMMLSNKLILNFFPTSLVHYAVSFSSF</sequence>
<evidence type="ECO:0000313" key="1">
    <source>
        <dbReference type="EMBL" id="KAK9280380.1"/>
    </source>
</evidence>
<accession>A0AAP0RMG5</accession>
<comment type="caution">
    <text evidence="1">The sequence shown here is derived from an EMBL/GenBank/DDBJ whole genome shotgun (WGS) entry which is preliminary data.</text>
</comment>
<organism evidence="1 2">
    <name type="scientific">Liquidambar formosana</name>
    <name type="common">Formosan gum</name>
    <dbReference type="NCBI Taxonomy" id="63359"/>
    <lineage>
        <taxon>Eukaryota</taxon>
        <taxon>Viridiplantae</taxon>
        <taxon>Streptophyta</taxon>
        <taxon>Embryophyta</taxon>
        <taxon>Tracheophyta</taxon>
        <taxon>Spermatophyta</taxon>
        <taxon>Magnoliopsida</taxon>
        <taxon>eudicotyledons</taxon>
        <taxon>Gunneridae</taxon>
        <taxon>Pentapetalae</taxon>
        <taxon>Saxifragales</taxon>
        <taxon>Altingiaceae</taxon>
        <taxon>Liquidambar</taxon>
    </lineage>
</organism>
<keyword evidence="2" id="KW-1185">Reference proteome</keyword>
<dbReference type="EMBL" id="JBBPBK010000008">
    <property type="protein sequence ID" value="KAK9280380.1"/>
    <property type="molecule type" value="Genomic_DNA"/>
</dbReference>
<name>A0AAP0RMG5_LIQFO</name>
<proteinExistence type="predicted"/>
<gene>
    <name evidence="1" type="ORF">L1049_014069</name>
</gene>
<dbReference type="AlphaFoldDB" id="A0AAP0RMG5"/>
<evidence type="ECO:0000313" key="2">
    <source>
        <dbReference type="Proteomes" id="UP001415857"/>
    </source>
</evidence>